<dbReference type="PANTHER" id="PTHR43177:SF3">
    <property type="entry name" value="PROTEIN NRFC HOMOLOG"/>
    <property type="match status" value="1"/>
</dbReference>
<reference evidence="6 7" key="1">
    <citation type="submission" date="2023-05" db="EMBL/GenBank/DDBJ databases">
        <title>Gordonibacter KGMB12511T sp. nov., isolated from faeces of healthy Korean.</title>
        <authorList>
            <person name="Kim H.S."/>
            <person name="Kim J.-S."/>
            <person name="Suh M.K."/>
            <person name="Eom M.K."/>
            <person name="Do H.E."/>
            <person name="Lee J.-S."/>
        </authorList>
    </citation>
    <scope>NUCLEOTIDE SEQUENCE [LARGE SCALE GENOMIC DNA]</scope>
    <source>
        <strain evidence="6 7">KGMB12511</strain>
    </source>
</reference>
<proteinExistence type="predicted"/>
<evidence type="ECO:0000313" key="7">
    <source>
        <dbReference type="Proteomes" id="UP001232750"/>
    </source>
</evidence>
<dbReference type="EMBL" id="JASJEU010000018">
    <property type="protein sequence ID" value="MDJ1650931.1"/>
    <property type="molecule type" value="Genomic_DNA"/>
</dbReference>
<evidence type="ECO:0000256" key="4">
    <source>
        <dbReference type="ARBA" id="ARBA00023014"/>
    </source>
</evidence>
<gene>
    <name evidence="6" type="ORF">QNJ86_08985</name>
</gene>
<organism evidence="6 7">
    <name type="scientific">Gordonibacter faecis</name>
    <dbReference type="NCBI Taxonomy" id="3047475"/>
    <lineage>
        <taxon>Bacteria</taxon>
        <taxon>Bacillati</taxon>
        <taxon>Actinomycetota</taxon>
        <taxon>Coriobacteriia</taxon>
        <taxon>Eggerthellales</taxon>
        <taxon>Eggerthellaceae</taxon>
        <taxon>Gordonibacter</taxon>
    </lineage>
</organism>
<dbReference type="RefSeq" id="WP_283832275.1">
    <property type="nucleotide sequence ID" value="NZ_JASJEU010000018.1"/>
</dbReference>
<keyword evidence="4" id="KW-0411">Iron-sulfur</keyword>
<evidence type="ECO:0000259" key="5">
    <source>
        <dbReference type="PROSITE" id="PS51379"/>
    </source>
</evidence>
<keyword evidence="2" id="KW-0479">Metal-binding</keyword>
<evidence type="ECO:0000256" key="2">
    <source>
        <dbReference type="ARBA" id="ARBA00022723"/>
    </source>
</evidence>
<dbReference type="Pfam" id="PF12797">
    <property type="entry name" value="Fer4_2"/>
    <property type="match status" value="1"/>
</dbReference>
<dbReference type="InterPro" id="IPR050954">
    <property type="entry name" value="ET_IronSulfur_Cluster-Binding"/>
</dbReference>
<sequence>MTDYGMLIDYEWCTGCHTCETACQMEHHLPVGQFGIKLAEVGPYEYSPDQWQLAYVPIPTDQCDFCAARLAKGKLPSCQHHCQAQCLEVGPLDELTKKVATKKKVVLFHN</sequence>
<dbReference type="PROSITE" id="PS51379">
    <property type="entry name" value="4FE4S_FER_2"/>
    <property type="match status" value="1"/>
</dbReference>
<dbReference type="InterPro" id="IPR017896">
    <property type="entry name" value="4Fe4S_Fe-S-bd"/>
</dbReference>
<accession>A0ABT7DN25</accession>
<dbReference type="Proteomes" id="UP001232750">
    <property type="component" value="Unassembled WGS sequence"/>
</dbReference>
<keyword evidence="3" id="KW-0408">Iron</keyword>
<keyword evidence="1" id="KW-0004">4Fe-4S</keyword>
<dbReference type="PANTHER" id="PTHR43177">
    <property type="entry name" value="PROTEIN NRFC"/>
    <property type="match status" value="1"/>
</dbReference>
<feature type="domain" description="4Fe-4S ferredoxin-type" evidence="5">
    <location>
        <begin position="4"/>
        <end position="34"/>
    </location>
</feature>
<dbReference type="Gene3D" id="3.30.70.20">
    <property type="match status" value="1"/>
</dbReference>
<evidence type="ECO:0000313" key="6">
    <source>
        <dbReference type="EMBL" id="MDJ1650931.1"/>
    </source>
</evidence>
<name>A0ABT7DN25_9ACTN</name>
<protein>
    <submittedName>
        <fullName evidence="6">4Fe-4S binding protein</fullName>
    </submittedName>
</protein>
<comment type="caution">
    <text evidence="6">The sequence shown here is derived from an EMBL/GenBank/DDBJ whole genome shotgun (WGS) entry which is preliminary data.</text>
</comment>
<evidence type="ECO:0000256" key="3">
    <source>
        <dbReference type="ARBA" id="ARBA00023004"/>
    </source>
</evidence>
<dbReference type="SUPFAM" id="SSF54862">
    <property type="entry name" value="4Fe-4S ferredoxins"/>
    <property type="match status" value="1"/>
</dbReference>
<keyword evidence="7" id="KW-1185">Reference proteome</keyword>
<evidence type="ECO:0000256" key="1">
    <source>
        <dbReference type="ARBA" id="ARBA00022485"/>
    </source>
</evidence>